<dbReference type="GO" id="GO:0005743">
    <property type="term" value="C:mitochondrial inner membrane"/>
    <property type="evidence" value="ECO:0007669"/>
    <property type="project" value="UniProtKB-SubCell"/>
</dbReference>
<dbReference type="GO" id="GO:0045016">
    <property type="term" value="P:mitochondrial magnesium ion transmembrane transport"/>
    <property type="evidence" value="ECO:0007669"/>
    <property type="project" value="EnsemblFungi"/>
</dbReference>
<evidence type="ECO:0000256" key="10">
    <source>
        <dbReference type="ARBA" id="ARBA00023128"/>
    </source>
</evidence>
<dbReference type="RefSeq" id="XP_022459230.1">
    <property type="nucleotide sequence ID" value="XM_022601604.1"/>
</dbReference>
<dbReference type="PANTHER" id="PTHR13890">
    <property type="entry name" value="RNA SPLICING PROTEIN MRS2, MITOCHONDRIAL"/>
    <property type="match status" value="1"/>
</dbReference>
<evidence type="ECO:0000256" key="12">
    <source>
        <dbReference type="ARBA" id="ARBA00037564"/>
    </source>
</evidence>
<feature type="transmembrane region" description="Helical" evidence="14">
    <location>
        <begin position="347"/>
        <end position="367"/>
    </location>
</feature>
<keyword evidence="3 14" id="KW-0813">Transport</keyword>
<dbReference type="AlphaFoldDB" id="W6ML69"/>
<keyword evidence="7" id="KW-0809">Transit peptide</keyword>
<evidence type="ECO:0000256" key="4">
    <source>
        <dbReference type="ARBA" id="ARBA00022692"/>
    </source>
</evidence>
<evidence type="ECO:0000256" key="7">
    <source>
        <dbReference type="ARBA" id="ARBA00022946"/>
    </source>
</evidence>
<keyword evidence="5 14" id="KW-0999">Mitochondrion inner membrane</keyword>
<organism evidence="15 16">
    <name type="scientific">Kuraishia capsulata CBS 1993</name>
    <dbReference type="NCBI Taxonomy" id="1382522"/>
    <lineage>
        <taxon>Eukaryota</taxon>
        <taxon>Fungi</taxon>
        <taxon>Dikarya</taxon>
        <taxon>Ascomycota</taxon>
        <taxon>Saccharomycotina</taxon>
        <taxon>Pichiomycetes</taxon>
        <taxon>Pichiales</taxon>
        <taxon>Pichiaceae</taxon>
        <taxon>Kuraishia</taxon>
    </lineage>
</organism>
<dbReference type="PANTHER" id="PTHR13890:SF0">
    <property type="entry name" value="MAGNESIUM TRANSPORTER MRS2 HOMOLOG, MITOCHONDRIAL"/>
    <property type="match status" value="1"/>
</dbReference>
<sequence>MHGLNTSLCTRFSSRIVGRFFKNKPYSYPEEMLCRQFNFLSSAMPIRRGTSGLLSLIRRRQLSTPSDLSQQDYNRILLSKNLTQKNTSTLNEFMRCLVFNEDGNLVDVASDIKKSDLIVKHDLLPRDLRKIDKGYDDIVPSILVRPQSILLSLLNIRALVKADSVVLFNHRAADSTATQLFVLDLESKLKTPTAVACLPYEIRALEAIFISVMGNLHSEMKVHTTVVKGVLQELEDHIDRAKLKYLLIESKKLTQFHQKATLIRNLLDELLDDDEILCDLYLSDRAAGRPRQGADHQEVEFLLESYLKHSDEIVQTVESYISDIKTTEEIINIILDSNRNQLMLLGLRYSAGLLSFGFMLYLAAVYGMNLENFIEEKDFWFWIVTLGSTAAAVFVFVFSIKKLNRLQKITMVGDGVRSPMTTNFRK</sequence>
<keyword evidence="9 14" id="KW-0406">Ion transport</keyword>
<dbReference type="Pfam" id="PF22099">
    <property type="entry name" value="MRS2-like"/>
    <property type="match status" value="1"/>
</dbReference>
<proteinExistence type="inferred from homology"/>
<comment type="subunit">
    <text evidence="13">Forms homooligomers. Interacts with MRS2.</text>
</comment>
<evidence type="ECO:0000256" key="6">
    <source>
        <dbReference type="ARBA" id="ARBA00022842"/>
    </source>
</evidence>
<keyword evidence="4 14" id="KW-0812">Transmembrane</keyword>
<evidence type="ECO:0000256" key="11">
    <source>
        <dbReference type="ARBA" id="ARBA00023136"/>
    </source>
</evidence>
<protein>
    <recommendedName>
        <fullName evidence="14">Magnesium transporter</fullName>
    </recommendedName>
</protein>
<reference evidence="15" key="1">
    <citation type="submission" date="2013-12" db="EMBL/GenBank/DDBJ databases">
        <authorList>
            <person name="Genoscope - CEA"/>
        </authorList>
    </citation>
    <scope>NUCLEOTIDE SEQUENCE</scope>
    <source>
        <strain evidence="15">CBS 1993</strain>
    </source>
</reference>
<keyword evidence="8 14" id="KW-1133">Transmembrane helix</keyword>
<dbReference type="InterPro" id="IPR039204">
    <property type="entry name" value="MRS2-like"/>
</dbReference>
<dbReference type="EMBL" id="HG793128">
    <property type="protein sequence ID" value="CDK27234.1"/>
    <property type="molecule type" value="Genomic_DNA"/>
</dbReference>
<keyword evidence="6 14" id="KW-0460">Magnesium</keyword>
<dbReference type="GeneID" id="34520618"/>
<evidence type="ECO:0000256" key="1">
    <source>
        <dbReference type="ARBA" id="ARBA00004448"/>
    </source>
</evidence>
<feature type="transmembrane region" description="Helical" evidence="14">
    <location>
        <begin position="379"/>
        <end position="400"/>
    </location>
</feature>
<accession>W6ML69</accession>
<evidence type="ECO:0000313" key="16">
    <source>
        <dbReference type="Proteomes" id="UP000019384"/>
    </source>
</evidence>
<evidence type="ECO:0000256" key="3">
    <source>
        <dbReference type="ARBA" id="ARBA00022448"/>
    </source>
</evidence>
<comment type="function">
    <text evidence="12">Mitochondrial inner membrane magnesium transporter required for mitochondrial magnesium homeostasis. Modulates the conductance of the MRS2 channel. Involved in the splicing of mRNA group II introns in mitochondria by affecting mitochondrial magnesium concentrations, which are critical for group II intron splicing.</text>
</comment>
<evidence type="ECO:0000256" key="9">
    <source>
        <dbReference type="ARBA" id="ARBA00023065"/>
    </source>
</evidence>
<keyword evidence="16" id="KW-1185">Reference proteome</keyword>
<dbReference type="HOGENOM" id="CLU_025144_1_0_1"/>
<name>W6ML69_9ASCO</name>
<evidence type="ECO:0000256" key="14">
    <source>
        <dbReference type="RuleBase" id="RU366042"/>
    </source>
</evidence>
<evidence type="ECO:0000256" key="8">
    <source>
        <dbReference type="ARBA" id="ARBA00022989"/>
    </source>
</evidence>
<dbReference type="OrthoDB" id="10251508at2759"/>
<evidence type="ECO:0000313" key="15">
    <source>
        <dbReference type="EMBL" id="CDK27234.1"/>
    </source>
</evidence>
<evidence type="ECO:0000256" key="5">
    <source>
        <dbReference type="ARBA" id="ARBA00022792"/>
    </source>
</evidence>
<keyword evidence="10" id="KW-0496">Mitochondrion</keyword>
<dbReference type="CDD" id="cd12823">
    <property type="entry name" value="Mrs2_Mfm1p-like"/>
    <property type="match status" value="1"/>
</dbReference>
<dbReference type="Proteomes" id="UP000019384">
    <property type="component" value="Unassembled WGS sequence"/>
</dbReference>
<dbReference type="Gene3D" id="2.40.128.330">
    <property type="match status" value="1"/>
</dbReference>
<comment type="subcellular location">
    <subcellularLocation>
        <location evidence="1 14">Mitochondrion inner membrane</location>
        <topology evidence="1 14">Multi-pass membrane protein</topology>
    </subcellularLocation>
</comment>
<evidence type="ECO:0000256" key="2">
    <source>
        <dbReference type="ARBA" id="ARBA00009765"/>
    </source>
</evidence>
<reference evidence="15" key="2">
    <citation type="submission" date="2014-02" db="EMBL/GenBank/DDBJ databases">
        <title>Complete DNA sequence of /Kuraishia capsulata/ illustrates novel genomic features among budding yeasts (/Saccharomycotina/).</title>
        <authorList>
            <person name="Morales L."/>
            <person name="Noel B."/>
            <person name="Porcel B."/>
            <person name="Marcet-Houben M."/>
            <person name="Hullo M-F."/>
            <person name="Sacerdot C."/>
            <person name="Tekaia F."/>
            <person name="Leh-Louis V."/>
            <person name="Despons L."/>
            <person name="Khanna V."/>
            <person name="Aury J-M."/>
            <person name="Barbe V."/>
            <person name="Couloux A."/>
            <person name="Labadie K."/>
            <person name="Pelletier E."/>
            <person name="Souciet J-L."/>
            <person name="Boekhout T."/>
            <person name="Gabaldon T."/>
            <person name="Wincker P."/>
            <person name="Dujon B."/>
        </authorList>
    </citation>
    <scope>NUCLEOTIDE SEQUENCE</scope>
    <source>
        <strain evidence="15">CBS 1993</strain>
    </source>
</reference>
<keyword evidence="11 14" id="KW-0472">Membrane</keyword>
<evidence type="ECO:0000256" key="13">
    <source>
        <dbReference type="ARBA" id="ARBA00038721"/>
    </source>
</evidence>
<dbReference type="FunFam" id="2.40.128.330:FF:000002">
    <property type="entry name" value="Inner membrane magnesium transporter mrs2"/>
    <property type="match status" value="1"/>
</dbReference>
<comment type="similarity">
    <text evidence="2 14">Belongs to the CorA metal ion transporter (MIT) (TC 1.A.35) family.</text>
</comment>
<dbReference type="GO" id="GO:0015095">
    <property type="term" value="F:magnesium ion transmembrane transporter activity"/>
    <property type="evidence" value="ECO:0007669"/>
    <property type="project" value="EnsemblFungi"/>
</dbReference>
<dbReference type="Gene3D" id="1.20.58.340">
    <property type="entry name" value="Magnesium transport protein CorA, transmembrane region"/>
    <property type="match status" value="1"/>
</dbReference>
<gene>
    <name evidence="15" type="ORF">KUCA_T00003212001</name>
</gene>